<feature type="compositionally biased region" description="Low complexity" evidence="13">
    <location>
        <begin position="35"/>
        <end position="50"/>
    </location>
</feature>
<evidence type="ECO:0000313" key="16">
    <source>
        <dbReference type="Proteomes" id="UP001172684"/>
    </source>
</evidence>
<keyword evidence="10" id="KW-0234">DNA repair</keyword>
<keyword evidence="11" id="KW-0456">Lyase</keyword>
<evidence type="ECO:0000256" key="7">
    <source>
        <dbReference type="ARBA" id="ARBA00022705"/>
    </source>
</evidence>
<dbReference type="Gene3D" id="3.40.50.10190">
    <property type="entry name" value="BRCT domain"/>
    <property type="match status" value="1"/>
</dbReference>
<evidence type="ECO:0000256" key="10">
    <source>
        <dbReference type="ARBA" id="ARBA00023204"/>
    </source>
</evidence>
<dbReference type="EMBL" id="JAPDRL010000041">
    <property type="protein sequence ID" value="KAJ9663760.1"/>
    <property type="molecule type" value="Genomic_DNA"/>
</dbReference>
<reference evidence="15" key="1">
    <citation type="submission" date="2022-10" db="EMBL/GenBank/DDBJ databases">
        <title>Culturing micro-colonial fungi from biological soil crusts in the Mojave desert and describing Neophaeococcomyces mojavensis, and introducing the new genera and species Taxawa tesnikishii.</title>
        <authorList>
            <person name="Kurbessoian T."/>
            <person name="Stajich J.E."/>
        </authorList>
    </citation>
    <scope>NUCLEOTIDE SEQUENCE</scope>
    <source>
        <strain evidence="15">TK_1</strain>
    </source>
</reference>
<dbReference type="PROSITE" id="PS50172">
    <property type="entry name" value="BRCT"/>
    <property type="match status" value="1"/>
</dbReference>
<evidence type="ECO:0000256" key="13">
    <source>
        <dbReference type="SAM" id="MobiDB-lite"/>
    </source>
</evidence>
<protein>
    <recommendedName>
        <fullName evidence="3">DNA polymerase lambda</fullName>
        <ecNumber evidence="2">2.7.7.7</ecNumber>
    </recommendedName>
</protein>
<dbReference type="Gene3D" id="1.10.150.20">
    <property type="entry name" value="5' to 3' exonuclease, C-terminal subdomain"/>
    <property type="match status" value="1"/>
</dbReference>
<dbReference type="Proteomes" id="UP001172684">
    <property type="component" value="Unassembled WGS sequence"/>
</dbReference>
<dbReference type="Pfam" id="PF14716">
    <property type="entry name" value="HHH_8"/>
    <property type="match status" value="1"/>
</dbReference>
<feature type="region of interest" description="Disordered" evidence="13">
    <location>
        <begin position="356"/>
        <end position="385"/>
    </location>
</feature>
<dbReference type="InterPro" id="IPR043519">
    <property type="entry name" value="NT_sf"/>
</dbReference>
<evidence type="ECO:0000256" key="11">
    <source>
        <dbReference type="ARBA" id="ARBA00023239"/>
    </source>
</evidence>
<evidence type="ECO:0000256" key="9">
    <source>
        <dbReference type="ARBA" id="ARBA00022932"/>
    </source>
</evidence>
<dbReference type="PANTHER" id="PTHR11276:SF28">
    <property type="entry name" value="DNA POLYMERASE LAMBDA"/>
    <property type="match status" value="1"/>
</dbReference>
<evidence type="ECO:0000313" key="15">
    <source>
        <dbReference type="EMBL" id="KAJ9663760.1"/>
    </source>
</evidence>
<dbReference type="SUPFAM" id="SSF47802">
    <property type="entry name" value="DNA polymerase beta, N-terminal domain-like"/>
    <property type="match status" value="1"/>
</dbReference>
<dbReference type="InterPro" id="IPR010996">
    <property type="entry name" value="HHH_MUS81"/>
</dbReference>
<dbReference type="InterPro" id="IPR036420">
    <property type="entry name" value="BRCT_dom_sf"/>
</dbReference>
<keyword evidence="8" id="KW-0227">DNA damage</keyword>
<keyword evidence="6" id="KW-0548">Nucleotidyltransferase</keyword>
<evidence type="ECO:0000256" key="6">
    <source>
        <dbReference type="ARBA" id="ARBA00022695"/>
    </source>
</evidence>
<dbReference type="InterPro" id="IPR037160">
    <property type="entry name" value="DNA_Pol_thumb_sf"/>
</dbReference>
<feature type="region of interest" description="Disordered" evidence="13">
    <location>
        <begin position="265"/>
        <end position="318"/>
    </location>
</feature>
<feature type="domain" description="BRCT" evidence="14">
    <location>
        <begin position="165"/>
        <end position="261"/>
    </location>
</feature>
<feature type="compositionally biased region" description="Polar residues" evidence="13">
    <location>
        <begin position="302"/>
        <end position="315"/>
    </location>
</feature>
<evidence type="ECO:0000256" key="8">
    <source>
        <dbReference type="ARBA" id="ARBA00022763"/>
    </source>
</evidence>
<dbReference type="InterPro" id="IPR001357">
    <property type="entry name" value="BRCT_dom"/>
</dbReference>
<sequence length="749" mass="82708">MASRHHQEKDSFFNHLFALDQSDDEHDEGLEESIATLKNSKSKTKTATASEQKGPPVKPARSLHVQATTTPNAKNERTTERPQVSVTPAIVRSVSAPDAPIAVISEAIARVKETPLRSFDVAKPAALIHSVTDPQSLRTSMMAASAMPRAAGKRKRVGTIQMVPEDQQMFKDLAFCFFPNNDTHPARRMRITKALQYGALWIKDWAEGITHVIADNSMNFPQLLKYLKIDTLPSGVIAVNEIYPADCIAFRTRLDPHQARYHVNGFKPPTTAPEVVPPSVPSTQSSLPLKPAKRDVVAREPQTPSKTSESSNPPSQDAIVARRRLVERNTTAVVPATNRYHDELADAINEAKALEDLPLDSDDESADSRSGSSSANDSGDEKPVKLLKQSSKAIFQSWQSNFQCMHENTGKAPTNNPNARTIEVLEQMCKYYDQMQDHWRTIAYRKAISSLRTHPTRITTADEASRLPFIGARLAAKIEEIIITDRLRRLDAALAADPADAALQLFLRIYGVGFTQASRWVGQGFRTLSDLLANNAKLSASQRIGVEHYDDFNARIPRAEVAQHGRVVRAALQRLDPAVEVIVGGSYRRGAADSGDIDLVITHATAGLPYLRTVVFETLVPQLTARGFLKAALATSHRNDGGGTKWHGASCLPPPSPQVWRRIDFLLVPPDELGAALIYFTGNDIFNRSIRLLASRKGMRLNQRGLWRDVGRGPGRSKTAGGTLVEGRSERRIFEVLGVPWRMPEQRIC</sequence>
<keyword evidence="7" id="KW-0235">DNA replication</keyword>
<dbReference type="InterPro" id="IPR018944">
    <property type="entry name" value="DNA_pol_lambd_fingers_domain"/>
</dbReference>
<keyword evidence="9" id="KW-0239">DNA-directed DNA polymerase</keyword>
<dbReference type="Gene3D" id="3.30.460.10">
    <property type="entry name" value="Beta Polymerase, domain 2"/>
    <property type="match status" value="1"/>
</dbReference>
<dbReference type="SUPFAM" id="SSF81301">
    <property type="entry name" value="Nucleotidyltransferase"/>
    <property type="match status" value="1"/>
</dbReference>
<evidence type="ECO:0000256" key="2">
    <source>
        <dbReference type="ARBA" id="ARBA00012417"/>
    </source>
</evidence>
<dbReference type="SUPFAM" id="SSF52113">
    <property type="entry name" value="BRCT domain"/>
    <property type="match status" value="1"/>
</dbReference>
<evidence type="ECO:0000259" key="14">
    <source>
        <dbReference type="PROSITE" id="PS50172"/>
    </source>
</evidence>
<dbReference type="InterPro" id="IPR022312">
    <property type="entry name" value="DNA_pol_X"/>
</dbReference>
<feature type="region of interest" description="Disordered" evidence="13">
    <location>
        <begin position="24"/>
        <end position="86"/>
    </location>
</feature>
<dbReference type="InterPro" id="IPR029398">
    <property type="entry name" value="PolB_thumb"/>
</dbReference>
<dbReference type="PANTHER" id="PTHR11276">
    <property type="entry name" value="DNA POLYMERASE TYPE-X FAMILY MEMBER"/>
    <property type="match status" value="1"/>
</dbReference>
<evidence type="ECO:0000256" key="12">
    <source>
        <dbReference type="ARBA" id="ARBA00049244"/>
    </source>
</evidence>
<dbReference type="Gene3D" id="1.10.150.110">
    <property type="entry name" value="DNA polymerase beta, N-terminal domain-like"/>
    <property type="match status" value="1"/>
</dbReference>
<comment type="caution">
    <text evidence="15">The sequence shown here is derived from an EMBL/GenBank/DDBJ whole genome shotgun (WGS) entry which is preliminary data.</text>
</comment>
<gene>
    <name evidence="15" type="ORF">H2201_005481</name>
</gene>
<dbReference type="InterPro" id="IPR002008">
    <property type="entry name" value="DNA_pol_X_beta-like"/>
</dbReference>
<dbReference type="InterPro" id="IPR027421">
    <property type="entry name" value="DNA_pol_lamdba_lyase_dom_sf"/>
</dbReference>
<feature type="compositionally biased region" description="Low complexity" evidence="13">
    <location>
        <begin position="368"/>
        <end position="377"/>
    </location>
</feature>
<dbReference type="Pfam" id="PF14792">
    <property type="entry name" value="DNA_pol_B_palm"/>
    <property type="match status" value="1"/>
</dbReference>
<dbReference type="CDD" id="cd00141">
    <property type="entry name" value="NT_POLXc"/>
    <property type="match status" value="1"/>
</dbReference>
<evidence type="ECO:0000256" key="5">
    <source>
        <dbReference type="ARBA" id="ARBA00022679"/>
    </source>
</evidence>
<comment type="cofactor">
    <cofactor evidence="1">
        <name>Mn(2+)</name>
        <dbReference type="ChEBI" id="CHEBI:29035"/>
    </cofactor>
</comment>
<keyword evidence="5" id="KW-0808">Transferase</keyword>
<dbReference type="SMART" id="SM00483">
    <property type="entry name" value="POLXc"/>
    <property type="match status" value="1"/>
</dbReference>
<dbReference type="EC" id="2.7.7.7" evidence="2"/>
<evidence type="ECO:0000256" key="4">
    <source>
        <dbReference type="ARBA" id="ARBA00022634"/>
    </source>
</evidence>
<dbReference type="InterPro" id="IPR028207">
    <property type="entry name" value="DNA_pol_B_palm_palm"/>
</dbReference>
<dbReference type="Pfam" id="PF14791">
    <property type="entry name" value="DNA_pol_B_thumb"/>
    <property type="match status" value="1"/>
</dbReference>
<accession>A0ABQ9NPS2</accession>
<dbReference type="SUPFAM" id="SSF81585">
    <property type="entry name" value="PsbU/PolX domain-like"/>
    <property type="match status" value="1"/>
</dbReference>
<name>A0ABQ9NPS2_9PEZI</name>
<dbReference type="PRINTS" id="PR00869">
    <property type="entry name" value="DNAPOLX"/>
</dbReference>
<keyword evidence="16" id="KW-1185">Reference proteome</keyword>
<organism evidence="15 16">
    <name type="scientific">Coniosporium apollinis</name>
    <dbReference type="NCBI Taxonomy" id="61459"/>
    <lineage>
        <taxon>Eukaryota</taxon>
        <taxon>Fungi</taxon>
        <taxon>Dikarya</taxon>
        <taxon>Ascomycota</taxon>
        <taxon>Pezizomycotina</taxon>
        <taxon>Dothideomycetes</taxon>
        <taxon>Dothideomycetes incertae sedis</taxon>
        <taxon>Coniosporium</taxon>
    </lineage>
</organism>
<dbReference type="Gene3D" id="3.30.210.10">
    <property type="entry name" value="DNA polymerase, thumb domain"/>
    <property type="match status" value="1"/>
</dbReference>
<comment type="catalytic activity">
    <reaction evidence="12">
        <text>DNA(n) + a 2'-deoxyribonucleoside 5'-triphosphate = DNA(n+1) + diphosphate</text>
        <dbReference type="Rhea" id="RHEA:22508"/>
        <dbReference type="Rhea" id="RHEA-COMP:17339"/>
        <dbReference type="Rhea" id="RHEA-COMP:17340"/>
        <dbReference type="ChEBI" id="CHEBI:33019"/>
        <dbReference type="ChEBI" id="CHEBI:61560"/>
        <dbReference type="ChEBI" id="CHEBI:173112"/>
        <dbReference type="EC" id="2.7.7.7"/>
    </reaction>
</comment>
<evidence type="ECO:0000256" key="1">
    <source>
        <dbReference type="ARBA" id="ARBA00001936"/>
    </source>
</evidence>
<dbReference type="InterPro" id="IPR002054">
    <property type="entry name" value="DNA-dir_DNA_pol_X"/>
</dbReference>
<dbReference type="Pfam" id="PF10391">
    <property type="entry name" value="DNA_pol_lambd_f"/>
    <property type="match status" value="1"/>
</dbReference>
<evidence type="ECO:0000256" key="3">
    <source>
        <dbReference type="ARBA" id="ARBA00016513"/>
    </source>
</evidence>
<proteinExistence type="predicted"/>
<keyword evidence="4" id="KW-0237">DNA synthesis</keyword>
<dbReference type="PRINTS" id="PR00870">
    <property type="entry name" value="DNAPOLXBETA"/>
</dbReference>